<evidence type="ECO:0000256" key="1">
    <source>
        <dbReference type="SAM" id="MobiDB-lite"/>
    </source>
</evidence>
<dbReference type="Proteomes" id="UP000275078">
    <property type="component" value="Unassembled WGS sequence"/>
</dbReference>
<gene>
    <name evidence="3" type="ORF">BJ508DRAFT_367085</name>
</gene>
<accession>A0A3N4HKT9</accession>
<feature type="region of interest" description="Disordered" evidence="1">
    <location>
        <begin position="125"/>
        <end position="159"/>
    </location>
</feature>
<dbReference type="AlphaFoldDB" id="A0A3N4HKT9"/>
<organism evidence="3 4">
    <name type="scientific">Ascobolus immersus RN42</name>
    <dbReference type="NCBI Taxonomy" id="1160509"/>
    <lineage>
        <taxon>Eukaryota</taxon>
        <taxon>Fungi</taxon>
        <taxon>Dikarya</taxon>
        <taxon>Ascomycota</taxon>
        <taxon>Pezizomycotina</taxon>
        <taxon>Pezizomycetes</taxon>
        <taxon>Pezizales</taxon>
        <taxon>Ascobolaceae</taxon>
        <taxon>Ascobolus</taxon>
    </lineage>
</organism>
<reference evidence="3 4" key="1">
    <citation type="journal article" date="2018" name="Nat. Ecol. Evol.">
        <title>Pezizomycetes genomes reveal the molecular basis of ectomycorrhizal truffle lifestyle.</title>
        <authorList>
            <person name="Murat C."/>
            <person name="Payen T."/>
            <person name="Noel B."/>
            <person name="Kuo A."/>
            <person name="Morin E."/>
            <person name="Chen J."/>
            <person name="Kohler A."/>
            <person name="Krizsan K."/>
            <person name="Balestrini R."/>
            <person name="Da Silva C."/>
            <person name="Montanini B."/>
            <person name="Hainaut M."/>
            <person name="Levati E."/>
            <person name="Barry K.W."/>
            <person name="Belfiori B."/>
            <person name="Cichocki N."/>
            <person name="Clum A."/>
            <person name="Dockter R.B."/>
            <person name="Fauchery L."/>
            <person name="Guy J."/>
            <person name="Iotti M."/>
            <person name="Le Tacon F."/>
            <person name="Lindquist E.A."/>
            <person name="Lipzen A."/>
            <person name="Malagnac F."/>
            <person name="Mello A."/>
            <person name="Molinier V."/>
            <person name="Miyauchi S."/>
            <person name="Poulain J."/>
            <person name="Riccioni C."/>
            <person name="Rubini A."/>
            <person name="Sitrit Y."/>
            <person name="Splivallo R."/>
            <person name="Traeger S."/>
            <person name="Wang M."/>
            <person name="Zifcakova L."/>
            <person name="Wipf D."/>
            <person name="Zambonelli A."/>
            <person name="Paolocci F."/>
            <person name="Nowrousian M."/>
            <person name="Ottonello S."/>
            <person name="Baldrian P."/>
            <person name="Spatafora J.W."/>
            <person name="Henrissat B."/>
            <person name="Nagy L.G."/>
            <person name="Aury J.M."/>
            <person name="Wincker P."/>
            <person name="Grigoriev I.V."/>
            <person name="Bonfante P."/>
            <person name="Martin F.M."/>
        </authorList>
    </citation>
    <scope>NUCLEOTIDE SEQUENCE [LARGE SCALE GENOMIC DNA]</scope>
    <source>
        <strain evidence="3 4">RN42</strain>
    </source>
</reference>
<keyword evidence="2" id="KW-0812">Transmembrane</keyword>
<name>A0A3N4HKT9_ASCIM</name>
<evidence type="ECO:0000313" key="4">
    <source>
        <dbReference type="Proteomes" id="UP000275078"/>
    </source>
</evidence>
<feature type="transmembrane region" description="Helical" evidence="2">
    <location>
        <begin position="165"/>
        <end position="188"/>
    </location>
</feature>
<evidence type="ECO:0008006" key="5">
    <source>
        <dbReference type="Google" id="ProtNLM"/>
    </source>
</evidence>
<keyword evidence="2" id="KW-0472">Membrane</keyword>
<proteinExistence type="predicted"/>
<dbReference type="EMBL" id="ML119848">
    <property type="protein sequence ID" value="RPA72751.1"/>
    <property type="molecule type" value="Genomic_DNA"/>
</dbReference>
<evidence type="ECO:0000256" key="2">
    <source>
        <dbReference type="SAM" id="Phobius"/>
    </source>
</evidence>
<feature type="compositionally biased region" description="Low complexity" evidence="1">
    <location>
        <begin position="129"/>
        <end position="159"/>
    </location>
</feature>
<evidence type="ECO:0000313" key="3">
    <source>
        <dbReference type="EMBL" id="RPA72751.1"/>
    </source>
</evidence>
<keyword evidence="2" id="KW-1133">Transmembrane helix</keyword>
<sequence length="263" mass="27272">MKSVPINSVVAHLKDHITSKPYGGGVGSEFRKQGMATSTALGGNGEASGASQPTGLSVGNGFGWKTISQRPASTSVPDAIQSELDSGIGIHQTWKTITKDGSVTESLVFELHATSGVSQASPYLDKVFGPGPTGDTPAAPKAAAGTPSSTGKSSETSTSGFSKSIVIGASVGASLGTLALVLVVILLYKRHKRKKSNSTGESETDEDAPAVVVQEKHFFAFWRGRQTEAIEEMEDTGRKELADTARAELEGSKVVHELPASSS</sequence>
<protein>
    <recommendedName>
        <fullName evidence="5">Mid2 domain-containing protein</fullName>
    </recommendedName>
</protein>
<keyword evidence="4" id="KW-1185">Reference proteome</keyword>